<dbReference type="AlphaFoldDB" id="A0A3A5L1K2"/>
<reference evidence="4 5" key="1">
    <citation type="submission" date="2018-09" db="EMBL/GenBank/DDBJ databases">
        <title>Draft genome sequences of Legionella taurinensis isolated from water samples.</title>
        <authorList>
            <person name="Chakeri A."/>
            <person name="Allerberger F."/>
            <person name="Kundi M."/>
            <person name="Ruppitsch W."/>
            <person name="Schmid D."/>
        </authorList>
    </citation>
    <scope>NUCLEOTIDE SEQUENCE [LARGE SCALE GENOMIC DNA]</scope>
    <source>
        <strain evidence="4 5">4570-18-6</strain>
    </source>
</reference>
<feature type="chain" id="PRO_5018773422" description="Outer membrane protein beta-barrel domain-containing protein" evidence="2">
    <location>
        <begin position="22"/>
        <end position="257"/>
    </location>
</feature>
<dbReference type="RefSeq" id="WP_115300773.1">
    <property type="nucleotide sequence ID" value="NZ_CAAAIR010000014.1"/>
</dbReference>
<dbReference type="SUPFAM" id="SSF56925">
    <property type="entry name" value="OMPA-like"/>
    <property type="match status" value="1"/>
</dbReference>
<gene>
    <name evidence="4" type="ORF">D6J04_12715</name>
</gene>
<evidence type="ECO:0000313" key="5">
    <source>
        <dbReference type="Proteomes" id="UP000270757"/>
    </source>
</evidence>
<evidence type="ECO:0000313" key="4">
    <source>
        <dbReference type="EMBL" id="RJT44210.1"/>
    </source>
</evidence>
<name>A0A3A5L1K2_9GAMM</name>
<dbReference type="Pfam" id="PF13505">
    <property type="entry name" value="OMP_b-brl"/>
    <property type="match status" value="1"/>
</dbReference>
<feature type="domain" description="Outer membrane protein beta-barrel" evidence="3">
    <location>
        <begin position="13"/>
        <end position="247"/>
    </location>
</feature>
<evidence type="ECO:0000259" key="3">
    <source>
        <dbReference type="Pfam" id="PF13505"/>
    </source>
</evidence>
<dbReference type="InterPro" id="IPR011250">
    <property type="entry name" value="OMP/PagP_B-barrel"/>
</dbReference>
<sequence length="257" mass="28521">MTYLKFCLGAGCLLLSSPALAMSEGQGWFVRAGAGLGEPDFHSTMTVNNGSGFPAPLNNDVYSTRKKTATTVNLAAGYRWARQQTWLPVLSAGLTYQHLFSNEINGTITQYSLPQFANYRYTWAVESEVLAIFARANLRQYQRFLPYLDGSIGSAWNTASHYRETAFSGVTPRISPMFRHHTATDFTYSLGAGIDVVLTDKIMLSFGYEFRDWGTLTSKSGELTWSQEQLNAGHYRTHSGLITVTYLFGQSTAPLSK</sequence>
<evidence type="ECO:0000256" key="1">
    <source>
        <dbReference type="ARBA" id="ARBA00022729"/>
    </source>
</evidence>
<dbReference type="GeneID" id="48947576"/>
<dbReference type="InterPro" id="IPR027385">
    <property type="entry name" value="Beta-barrel_OMP"/>
</dbReference>
<keyword evidence="1 2" id="KW-0732">Signal</keyword>
<evidence type="ECO:0000256" key="2">
    <source>
        <dbReference type="SAM" id="SignalP"/>
    </source>
</evidence>
<proteinExistence type="predicted"/>
<feature type="signal peptide" evidence="2">
    <location>
        <begin position="1"/>
        <end position="21"/>
    </location>
</feature>
<organism evidence="4 5">
    <name type="scientific">Legionella taurinensis</name>
    <dbReference type="NCBI Taxonomy" id="70611"/>
    <lineage>
        <taxon>Bacteria</taxon>
        <taxon>Pseudomonadati</taxon>
        <taxon>Pseudomonadota</taxon>
        <taxon>Gammaproteobacteria</taxon>
        <taxon>Legionellales</taxon>
        <taxon>Legionellaceae</taxon>
        <taxon>Legionella</taxon>
    </lineage>
</organism>
<protein>
    <recommendedName>
        <fullName evidence="3">Outer membrane protein beta-barrel domain-containing protein</fullName>
    </recommendedName>
</protein>
<dbReference type="Gene3D" id="2.40.160.20">
    <property type="match status" value="1"/>
</dbReference>
<accession>A0A3A5L1K2</accession>
<dbReference type="Proteomes" id="UP000270757">
    <property type="component" value="Unassembled WGS sequence"/>
</dbReference>
<comment type="caution">
    <text evidence="4">The sequence shown here is derived from an EMBL/GenBank/DDBJ whole genome shotgun (WGS) entry which is preliminary data.</text>
</comment>
<dbReference type="EMBL" id="QZWB01000016">
    <property type="protein sequence ID" value="RJT44210.1"/>
    <property type="molecule type" value="Genomic_DNA"/>
</dbReference>